<reference evidence="2" key="1">
    <citation type="submission" date="2016-03" db="EMBL/GenBank/DDBJ databases">
        <title>Draft genome sequence of Rosellinia necatrix.</title>
        <authorList>
            <person name="Kanematsu S."/>
        </authorList>
    </citation>
    <scope>NUCLEOTIDE SEQUENCE [LARGE SCALE GENOMIC DNA]</scope>
    <source>
        <strain evidence="2">W97</strain>
    </source>
</reference>
<dbReference type="OrthoDB" id="5239565at2759"/>
<organism evidence="2">
    <name type="scientific">Rosellinia necatrix</name>
    <name type="common">White root-rot fungus</name>
    <dbReference type="NCBI Taxonomy" id="77044"/>
    <lineage>
        <taxon>Eukaryota</taxon>
        <taxon>Fungi</taxon>
        <taxon>Dikarya</taxon>
        <taxon>Ascomycota</taxon>
        <taxon>Pezizomycotina</taxon>
        <taxon>Sordariomycetes</taxon>
        <taxon>Xylariomycetidae</taxon>
        <taxon>Xylariales</taxon>
        <taxon>Xylariaceae</taxon>
        <taxon>Rosellinia</taxon>
    </lineage>
</organism>
<protein>
    <submittedName>
        <fullName evidence="2">Putative mitochondrial 2-oxoglutarate 2-oxoadipate transporter-like protein</fullName>
    </submittedName>
</protein>
<name>A0A1S8A941_ROSNE</name>
<keyword evidence="1" id="KW-1133">Transmembrane helix</keyword>
<evidence type="ECO:0000256" key="1">
    <source>
        <dbReference type="SAM" id="Phobius"/>
    </source>
</evidence>
<feature type="transmembrane region" description="Helical" evidence="1">
    <location>
        <begin position="12"/>
        <end position="33"/>
    </location>
</feature>
<accession>A0A1S8A941</accession>
<keyword evidence="1" id="KW-0472">Membrane</keyword>
<gene>
    <name evidence="2" type="ORF">SAMD00023353_2500860</name>
</gene>
<keyword evidence="3" id="KW-1185">Reference proteome</keyword>
<dbReference type="Proteomes" id="UP000054516">
    <property type="component" value="Unassembled WGS sequence"/>
</dbReference>
<sequence length="55" mass="5819">MSSEKPLGFQWQFAAGAIAGVSEILVMFVLPLAPVCVRSTAPDPNLTPDPHPGTR</sequence>
<keyword evidence="1" id="KW-0812">Transmembrane</keyword>
<evidence type="ECO:0000313" key="3">
    <source>
        <dbReference type="Proteomes" id="UP000054516"/>
    </source>
</evidence>
<evidence type="ECO:0000313" key="2">
    <source>
        <dbReference type="EMBL" id="GAW26240.1"/>
    </source>
</evidence>
<proteinExistence type="predicted"/>
<dbReference type="AlphaFoldDB" id="A0A1S8A941"/>
<dbReference type="EMBL" id="DF977470">
    <property type="protein sequence ID" value="GAW26240.1"/>
    <property type="molecule type" value="Genomic_DNA"/>
</dbReference>